<evidence type="ECO:0000256" key="1">
    <source>
        <dbReference type="ARBA" id="ARBA00022777"/>
    </source>
</evidence>
<feature type="transmembrane region" description="Helical" evidence="3">
    <location>
        <begin position="346"/>
        <end position="368"/>
    </location>
</feature>
<dbReference type="Pfam" id="PF07696">
    <property type="entry name" value="7TMR-DISMED2"/>
    <property type="match status" value="1"/>
</dbReference>
<dbReference type="EMBL" id="JADKNH010000005">
    <property type="protein sequence ID" value="MBF4693360.1"/>
    <property type="molecule type" value="Genomic_DNA"/>
</dbReference>
<dbReference type="InterPro" id="IPR005467">
    <property type="entry name" value="His_kinase_dom"/>
</dbReference>
<keyword evidence="1 5" id="KW-0808">Transferase</keyword>
<evidence type="ECO:0000256" key="3">
    <source>
        <dbReference type="SAM" id="Phobius"/>
    </source>
</evidence>
<evidence type="ECO:0000313" key="6">
    <source>
        <dbReference type="Proteomes" id="UP000614200"/>
    </source>
</evidence>
<feature type="transmembrane region" description="Helical" evidence="3">
    <location>
        <begin position="7"/>
        <end position="25"/>
    </location>
</feature>
<dbReference type="InterPro" id="IPR036890">
    <property type="entry name" value="HATPase_C_sf"/>
</dbReference>
<dbReference type="InterPro" id="IPR010559">
    <property type="entry name" value="Sig_transdc_His_kin_internal"/>
</dbReference>
<feature type="transmembrane region" description="Helical" evidence="3">
    <location>
        <begin position="316"/>
        <end position="334"/>
    </location>
</feature>
<proteinExistence type="predicted"/>
<dbReference type="Gene3D" id="3.30.565.10">
    <property type="entry name" value="Histidine kinase-like ATPase, C-terminal domain"/>
    <property type="match status" value="1"/>
</dbReference>
<dbReference type="InterPro" id="IPR011623">
    <property type="entry name" value="7TMR_DISM_rcpt_extracell_dom1"/>
</dbReference>
<name>A0ABR9ZU01_9FIRM</name>
<dbReference type="PANTHER" id="PTHR34220:SF7">
    <property type="entry name" value="SENSOR HISTIDINE KINASE YPDA"/>
    <property type="match status" value="1"/>
</dbReference>
<accession>A0ABR9ZU01</accession>
<feature type="transmembrane region" description="Helical" evidence="3">
    <location>
        <begin position="226"/>
        <end position="250"/>
    </location>
</feature>
<dbReference type="SUPFAM" id="SSF55874">
    <property type="entry name" value="ATPase domain of HSP90 chaperone/DNA topoisomerase II/histidine kinase"/>
    <property type="match status" value="1"/>
</dbReference>
<feature type="transmembrane region" description="Helical" evidence="3">
    <location>
        <begin position="374"/>
        <end position="395"/>
    </location>
</feature>
<dbReference type="InterPro" id="IPR003594">
    <property type="entry name" value="HATPase_dom"/>
</dbReference>
<dbReference type="Proteomes" id="UP000614200">
    <property type="component" value="Unassembled WGS sequence"/>
</dbReference>
<protein>
    <submittedName>
        <fullName evidence="5">Histidine kinase</fullName>
    </submittedName>
</protein>
<dbReference type="GO" id="GO:0016301">
    <property type="term" value="F:kinase activity"/>
    <property type="evidence" value="ECO:0007669"/>
    <property type="project" value="UniProtKB-KW"/>
</dbReference>
<feature type="domain" description="Histidine kinase" evidence="4">
    <location>
        <begin position="520"/>
        <end position="620"/>
    </location>
</feature>
<comment type="caution">
    <text evidence="5">The sequence shown here is derived from an EMBL/GenBank/DDBJ whole genome shotgun (WGS) entry which is preliminary data.</text>
</comment>
<keyword evidence="3" id="KW-1133">Transmembrane helix</keyword>
<dbReference type="Pfam" id="PF06580">
    <property type="entry name" value="His_kinase"/>
    <property type="match status" value="1"/>
</dbReference>
<feature type="transmembrane region" description="Helical" evidence="3">
    <location>
        <begin position="197"/>
        <end position="219"/>
    </location>
</feature>
<dbReference type="InterPro" id="IPR011622">
    <property type="entry name" value="7TMR_DISM_rcpt_extracell_dom2"/>
</dbReference>
<evidence type="ECO:0000256" key="2">
    <source>
        <dbReference type="ARBA" id="ARBA00023012"/>
    </source>
</evidence>
<dbReference type="InterPro" id="IPR050640">
    <property type="entry name" value="Bact_2-comp_sensor_kinase"/>
</dbReference>
<keyword evidence="3" id="KW-0472">Membrane</keyword>
<dbReference type="RefSeq" id="WP_194701597.1">
    <property type="nucleotide sequence ID" value="NZ_JADKNH010000005.1"/>
</dbReference>
<keyword evidence="6" id="KW-1185">Reference proteome</keyword>
<keyword evidence="3" id="KW-0812">Transmembrane</keyword>
<dbReference type="PROSITE" id="PS50109">
    <property type="entry name" value="HIS_KIN"/>
    <property type="match status" value="1"/>
</dbReference>
<evidence type="ECO:0000313" key="5">
    <source>
        <dbReference type="EMBL" id="MBF4693360.1"/>
    </source>
</evidence>
<dbReference type="Pfam" id="PF07695">
    <property type="entry name" value="7TMR-DISM_7TM"/>
    <property type="match status" value="1"/>
</dbReference>
<reference evidence="5 6" key="1">
    <citation type="submission" date="2020-11" db="EMBL/GenBank/DDBJ databases">
        <title>Fusibacter basophilias sp. nov.</title>
        <authorList>
            <person name="Qiu D."/>
        </authorList>
    </citation>
    <scope>NUCLEOTIDE SEQUENCE [LARGE SCALE GENOMIC DNA]</scope>
    <source>
        <strain evidence="5 6">Q10-2</strain>
    </source>
</reference>
<organism evidence="5 6">
    <name type="scientific">Fusibacter ferrireducens</name>
    <dbReference type="NCBI Taxonomy" id="2785058"/>
    <lineage>
        <taxon>Bacteria</taxon>
        <taxon>Bacillati</taxon>
        <taxon>Bacillota</taxon>
        <taxon>Clostridia</taxon>
        <taxon>Eubacteriales</taxon>
        <taxon>Eubacteriales Family XII. Incertae Sedis</taxon>
        <taxon>Fusibacter</taxon>
    </lineage>
</organism>
<sequence>MKKYLKLPCGIALLMGLIFALFYILEEQEIHTDISFEYLEDASGERTIDEIVNRADFKTAESEYMSFGTSNSAWWIRFKTAEDIFLEQGETYLTIYNPTVGSVDFYRVSELSSDQHSLRSPASDQANDQLVYEHYKSGWMNGNESNDEGYFFPVFKLASGIECDNFCYIKLHSPFTQNYVIRFLNAAQYKKIQMIQFILLGLLSGIILAVLAHSLIIYLELKEKSYLIYFFYTSVMLLYQLNLFGIYSIFKPFFYQKLMSLTISLGLIALILSIVFFKSFFLTKAHRYNRFLNVMIVLLASGIVLNLFYAHSMVNTYSHFVSLVYSISVLYMAISIYRQGVKEARFYIWGWGMITGGIAVTMLRHYGIIPNNSLTLNIIFFSVAMNAIFISTALVDRVKFLAREKERAQLLHKEAEITAKINELAFLQAQIKPHFLYNALNVIASISVIDGEKARDLIMDIAEYLRHTFDFKNLSQYVTLEEEIEYVDVYFSIEQARFGDRIELFKQFEDLDCVKIPPLVIQPLVENAIKHGLFMSKGKGIIEIKGYREGDYYVLEVMDNGVGMTAEKIETILTMDTTENEGIGLINIQKRLLSYYDQSLEIISVVGEGTRIILRIPIRTGGRKFENHVN</sequence>
<dbReference type="Gene3D" id="2.60.40.2380">
    <property type="match status" value="1"/>
</dbReference>
<dbReference type="PANTHER" id="PTHR34220">
    <property type="entry name" value="SENSOR HISTIDINE KINASE YPDA"/>
    <property type="match status" value="1"/>
</dbReference>
<evidence type="ECO:0000259" key="4">
    <source>
        <dbReference type="PROSITE" id="PS50109"/>
    </source>
</evidence>
<dbReference type="Pfam" id="PF02518">
    <property type="entry name" value="HATPase_c"/>
    <property type="match status" value="1"/>
</dbReference>
<gene>
    <name evidence="5" type="ORF">ISU02_09525</name>
</gene>
<keyword evidence="2" id="KW-0902">Two-component regulatory system</keyword>
<feature type="transmembrane region" description="Helical" evidence="3">
    <location>
        <begin position="291"/>
        <end position="310"/>
    </location>
</feature>
<feature type="transmembrane region" description="Helical" evidence="3">
    <location>
        <begin position="262"/>
        <end position="282"/>
    </location>
</feature>
<keyword evidence="1 5" id="KW-0418">Kinase</keyword>